<evidence type="ECO:0000313" key="3">
    <source>
        <dbReference type="EMBL" id="APT86528.1"/>
    </source>
</evidence>
<protein>
    <submittedName>
        <fullName evidence="3">Uncharacterized protein</fullName>
    </submittedName>
</protein>
<dbReference type="KEGG" id="cfc:CFLV_04580"/>
<keyword evidence="2" id="KW-0472">Membrane</keyword>
<dbReference type="GeneID" id="82879988"/>
<dbReference type="InterPro" id="IPR025443">
    <property type="entry name" value="DUF4307"/>
</dbReference>
<dbReference type="STRING" id="28028.CFLV_04580"/>
<feature type="region of interest" description="Disordered" evidence="1">
    <location>
        <begin position="1"/>
        <end position="20"/>
    </location>
</feature>
<organism evidence="3 5">
    <name type="scientific">Corynebacterium flavescens</name>
    <dbReference type="NCBI Taxonomy" id="28028"/>
    <lineage>
        <taxon>Bacteria</taxon>
        <taxon>Bacillati</taxon>
        <taxon>Actinomycetota</taxon>
        <taxon>Actinomycetes</taxon>
        <taxon>Mycobacteriales</taxon>
        <taxon>Corynebacteriaceae</taxon>
        <taxon>Corynebacterium</taxon>
    </lineage>
</organism>
<evidence type="ECO:0000313" key="4">
    <source>
        <dbReference type="EMBL" id="GEB98118.1"/>
    </source>
</evidence>
<evidence type="ECO:0000313" key="6">
    <source>
        <dbReference type="Proteomes" id="UP000315353"/>
    </source>
</evidence>
<keyword evidence="2" id="KW-1133">Transmembrane helix</keyword>
<evidence type="ECO:0000313" key="5">
    <source>
        <dbReference type="Proteomes" id="UP000185479"/>
    </source>
</evidence>
<dbReference type="Proteomes" id="UP000315353">
    <property type="component" value="Unassembled WGS sequence"/>
</dbReference>
<dbReference type="Pfam" id="PF14155">
    <property type="entry name" value="DUF4307"/>
    <property type="match status" value="1"/>
</dbReference>
<reference evidence="4 6" key="2">
    <citation type="submission" date="2019-06" db="EMBL/GenBank/DDBJ databases">
        <title>Whole genome shotgun sequence of Corynebacterium flavescens NBRC 14136.</title>
        <authorList>
            <person name="Hosoyama A."/>
            <person name="Uohara A."/>
            <person name="Ohji S."/>
            <person name="Ichikawa N."/>
        </authorList>
    </citation>
    <scope>NUCLEOTIDE SEQUENCE [LARGE SCALE GENOMIC DNA]</scope>
    <source>
        <strain evidence="4 6">NBRC 14136</strain>
    </source>
</reference>
<sequence>MTSPGPLRPASRYGSAQHPEKRGLGLGSKAIVLVFAAMFVVLVFYSVQYFQSREKVNASLSYVTHDITSDSSIRVWVDVTRNHLDQDAYCIVQAFDYSKAEVGRREFPVPAGGEEAMRVAVDIPTSARAVAGGAYGCSGAVPAYLDMDNPQYAESS</sequence>
<proteinExistence type="predicted"/>
<evidence type="ECO:0000256" key="2">
    <source>
        <dbReference type="SAM" id="Phobius"/>
    </source>
</evidence>
<dbReference type="Proteomes" id="UP000185479">
    <property type="component" value="Chromosome"/>
</dbReference>
<dbReference type="AlphaFoldDB" id="A0A1L7CL41"/>
<feature type="transmembrane region" description="Helical" evidence="2">
    <location>
        <begin position="30"/>
        <end position="50"/>
    </location>
</feature>
<dbReference type="EMBL" id="CP009246">
    <property type="protein sequence ID" value="APT86528.1"/>
    <property type="molecule type" value="Genomic_DNA"/>
</dbReference>
<dbReference type="OrthoDB" id="4425882at2"/>
<dbReference type="EMBL" id="BJNB01000024">
    <property type="protein sequence ID" value="GEB98118.1"/>
    <property type="molecule type" value="Genomic_DNA"/>
</dbReference>
<accession>A0A1L7CL41</accession>
<keyword evidence="2" id="KW-0812">Transmembrane</keyword>
<reference evidence="3 5" key="1">
    <citation type="submission" date="2014-08" db="EMBL/GenBank/DDBJ databases">
        <title>Complete genome sequence of Corynebacterium flavescens OJ8(T)(=DSM 20296(T)), isolated from cheese.</title>
        <authorList>
            <person name="Ruckert C."/>
            <person name="Albersmeier A."/>
            <person name="Winkler A."/>
            <person name="Kalinowski J."/>
        </authorList>
    </citation>
    <scope>NUCLEOTIDE SEQUENCE [LARGE SCALE GENOMIC DNA]</scope>
    <source>
        <strain evidence="3 5">OJ8</strain>
    </source>
</reference>
<dbReference type="RefSeq" id="WP_075729518.1">
    <property type="nucleotide sequence ID" value="NZ_BJNB01000024.1"/>
</dbReference>
<name>A0A1L7CL41_CORFL</name>
<gene>
    <name evidence="4" type="ORF">CFL01nite_16130</name>
    <name evidence="3" type="ORF">CFLV_04580</name>
</gene>
<evidence type="ECO:0000256" key="1">
    <source>
        <dbReference type="SAM" id="MobiDB-lite"/>
    </source>
</evidence>
<keyword evidence="5" id="KW-1185">Reference proteome</keyword>